<name>A0A4Y2JBP7_ARAVE</name>
<reference evidence="1 2" key="1">
    <citation type="journal article" date="2019" name="Sci. Rep.">
        <title>Orb-weaving spider Araneus ventricosus genome elucidates the spidroin gene catalogue.</title>
        <authorList>
            <person name="Kono N."/>
            <person name="Nakamura H."/>
            <person name="Ohtoshi R."/>
            <person name="Moran D.A.P."/>
            <person name="Shinohara A."/>
            <person name="Yoshida Y."/>
            <person name="Fujiwara M."/>
            <person name="Mori M."/>
            <person name="Tomita M."/>
            <person name="Arakawa K."/>
        </authorList>
    </citation>
    <scope>NUCLEOTIDE SEQUENCE [LARGE SCALE GENOMIC DNA]</scope>
</reference>
<organism evidence="1 2">
    <name type="scientific">Araneus ventricosus</name>
    <name type="common">Orbweaver spider</name>
    <name type="synonym">Epeira ventricosa</name>
    <dbReference type="NCBI Taxonomy" id="182803"/>
    <lineage>
        <taxon>Eukaryota</taxon>
        <taxon>Metazoa</taxon>
        <taxon>Ecdysozoa</taxon>
        <taxon>Arthropoda</taxon>
        <taxon>Chelicerata</taxon>
        <taxon>Arachnida</taxon>
        <taxon>Araneae</taxon>
        <taxon>Araneomorphae</taxon>
        <taxon>Entelegynae</taxon>
        <taxon>Araneoidea</taxon>
        <taxon>Araneidae</taxon>
        <taxon>Araneus</taxon>
    </lineage>
</organism>
<dbReference type="EMBL" id="BGPR01003374">
    <property type="protein sequence ID" value="GBM87335.1"/>
    <property type="molecule type" value="Genomic_DNA"/>
</dbReference>
<dbReference type="InterPro" id="IPR036397">
    <property type="entry name" value="RNaseH_sf"/>
</dbReference>
<protein>
    <recommendedName>
        <fullName evidence="3">Histone-lysine N-methyltransferase SETMAR</fullName>
    </recommendedName>
</protein>
<evidence type="ECO:0008006" key="3">
    <source>
        <dbReference type="Google" id="ProtNLM"/>
    </source>
</evidence>
<evidence type="ECO:0000313" key="2">
    <source>
        <dbReference type="Proteomes" id="UP000499080"/>
    </source>
</evidence>
<dbReference type="OrthoDB" id="6470724at2759"/>
<keyword evidence="2" id="KW-1185">Reference proteome</keyword>
<gene>
    <name evidence="1" type="ORF">AVEN_133986_1</name>
</gene>
<dbReference type="GO" id="GO:0003676">
    <property type="term" value="F:nucleic acid binding"/>
    <property type="evidence" value="ECO:0007669"/>
    <property type="project" value="InterPro"/>
</dbReference>
<evidence type="ECO:0000313" key="1">
    <source>
        <dbReference type="EMBL" id="GBM87335.1"/>
    </source>
</evidence>
<proteinExistence type="predicted"/>
<accession>A0A4Y2JBP7</accession>
<dbReference type="AlphaFoldDB" id="A0A4Y2JBP7"/>
<comment type="caution">
    <text evidence="1">The sequence shown here is derived from an EMBL/GenBank/DDBJ whole genome shotgun (WGS) entry which is preliminary data.</text>
</comment>
<dbReference type="Gene3D" id="3.30.420.10">
    <property type="entry name" value="Ribonuclease H-like superfamily/Ribonuclease H"/>
    <property type="match status" value="1"/>
</dbReference>
<dbReference type="Proteomes" id="UP000499080">
    <property type="component" value="Unassembled WGS sequence"/>
</dbReference>
<sequence length="146" mass="16849">MHDDTRPHIALPVTQFWAKHEEVEKNCLPYCPNLAPADFFLSPKLKNLLKRTRFEDVEDIKKTVTTELKTPQLKLHKILWVAVSSAIGLCVERRHHLQSVCLQDVVSVDQIDENRLRLSLVGQCHSIHLTLRLSPKRFSCDDDDES</sequence>